<dbReference type="SUPFAM" id="SSF53218">
    <property type="entry name" value="Molybdenum cofactor biosynthesis proteins"/>
    <property type="match status" value="1"/>
</dbReference>
<feature type="domain" description="MoaB/Mog" evidence="1">
    <location>
        <begin position="8"/>
        <end position="170"/>
    </location>
</feature>
<dbReference type="PANTHER" id="PTHR13939:SF0">
    <property type="entry name" value="NMN AMIDOHYDROLASE-LIKE PROTEIN YFAY"/>
    <property type="match status" value="1"/>
</dbReference>
<reference evidence="2 3" key="1">
    <citation type="submission" date="2017-07" db="EMBL/GenBank/DDBJ databases">
        <authorList>
            <person name="Sun Z.S."/>
            <person name="Albrecht U."/>
            <person name="Echele G."/>
            <person name="Lee C.C."/>
        </authorList>
    </citation>
    <scope>NUCLEOTIDE SEQUENCE [LARGE SCALE GENOMIC DNA]</scope>
    <source>
        <strain evidence="2 3">CGMCC 1.12710</strain>
    </source>
</reference>
<proteinExistence type="predicted"/>
<dbReference type="InterPro" id="IPR050101">
    <property type="entry name" value="CinA"/>
</dbReference>
<keyword evidence="3" id="KW-1185">Reference proteome</keyword>
<dbReference type="Gene3D" id="3.40.980.10">
    <property type="entry name" value="MoaB/Mog-like domain"/>
    <property type="match status" value="1"/>
</dbReference>
<organism evidence="2 3">
    <name type="scientific">Amphiplicatus metriothermophilus</name>
    <dbReference type="NCBI Taxonomy" id="1519374"/>
    <lineage>
        <taxon>Bacteria</taxon>
        <taxon>Pseudomonadati</taxon>
        <taxon>Pseudomonadota</taxon>
        <taxon>Alphaproteobacteria</taxon>
        <taxon>Parvularculales</taxon>
        <taxon>Parvularculaceae</taxon>
        <taxon>Amphiplicatus</taxon>
    </lineage>
</organism>
<dbReference type="Pfam" id="PF00994">
    <property type="entry name" value="MoCF_biosynth"/>
    <property type="match status" value="1"/>
</dbReference>
<dbReference type="AlphaFoldDB" id="A0A239Q048"/>
<dbReference type="CDD" id="cd00885">
    <property type="entry name" value="cinA"/>
    <property type="match status" value="1"/>
</dbReference>
<dbReference type="Pfam" id="PF24102">
    <property type="entry name" value="FLAD1_M"/>
    <property type="match status" value="1"/>
</dbReference>
<dbReference type="RefSeq" id="WP_089413335.1">
    <property type="nucleotide sequence ID" value="NZ_FZQA01000010.1"/>
</dbReference>
<sequence length="260" mass="27821">MSAEKTAAILVIGDELLTGRTRDVNMHHLAGWLNARGVALREARFVGDDHDAIVSALNALRPRYDYVFTSGGIGPTHDDITAEAVAAAFGVPCVEHPEAIRLIEAWYGARGEDVTPARRRMARAPQGAELIPNPVSGAPGIRIGNVFVMAGVPRIFQGMLAAVERSIEGGARIHARAVTALRLPESRIADALREIQAQAEGVIIGSYPIEGDFKGVTIVARSADEAAAEKAAAAVARTMREMGFEPEMADHRQKSDDKAR</sequence>
<dbReference type="InterPro" id="IPR001453">
    <property type="entry name" value="MoaB/Mog_dom"/>
</dbReference>
<dbReference type="Proteomes" id="UP000198346">
    <property type="component" value="Unassembled WGS sequence"/>
</dbReference>
<evidence type="ECO:0000259" key="1">
    <source>
        <dbReference type="SMART" id="SM00852"/>
    </source>
</evidence>
<accession>A0A239Q048</accession>
<name>A0A239Q048_9PROT</name>
<protein>
    <submittedName>
        <fullName evidence="2">Molybdenum cofactor synthesis domain-containing protein</fullName>
    </submittedName>
</protein>
<dbReference type="InterPro" id="IPR056596">
    <property type="entry name" value="FLAD1_M"/>
</dbReference>
<dbReference type="EMBL" id="FZQA01000010">
    <property type="protein sequence ID" value="SNT75800.1"/>
    <property type="molecule type" value="Genomic_DNA"/>
</dbReference>
<evidence type="ECO:0000313" key="2">
    <source>
        <dbReference type="EMBL" id="SNT75800.1"/>
    </source>
</evidence>
<dbReference type="PANTHER" id="PTHR13939">
    <property type="entry name" value="NICOTINAMIDE-NUCLEOTIDE AMIDOHYDROLASE PNCC"/>
    <property type="match status" value="1"/>
</dbReference>
<dbReference type="InterPro" id="IPR036425">
    <property type="entry name" value="MoaB/Mog-like_dom_sf"/>
</dbReference>
<gene>
    <name evidence="2" type="ORF">SAMN06297382_2909</name>
</gene>
<dbReference type="SMART" id="SM00852">
    <property type="entry name" value="MoCF_biosynth"/>
    <property type="match status" value="1"/>
</dbReference>
<dbReference type="OrthoDB" id="9801454at2"/>
<evidence type="ECO:0000313" key="3">
    <source>
        <dbReference type="Proteomes" id="UP000198346"/>
    </source>
</evidence>